<keyword evidence="5 6" id="KW-0560">Oxidoreductase</keyword>
<comment type="function">
    <text evidence="1">Nitronate monooxygenase that uses molecular oxygen to catalyze the oxidative denitrification of alkyl nitronates. Acts on propionate 3-nitronate (P3N), the presumed physiological substrate. Probably functions in the detoxification of P3N, a metabolic poison produced by plants and fungi as a defense mechanism.</text>
</comment>
<proteinExistence type="predicted"/>
<evidence type="ECO:0000256" key="5">
    <source>
        <dbReference type="ARBA" id="ARBA00023002"/>
    </source>
</evidence>
<dbReference type="EMBL" id="JAGGLV010000008">
    <property type="protein sequence ID" value="MBP2112797.1"/>
    <property type="molecule type" value="Genomic_DNA"/>
</dbReference>
<protein>
    <recommendedName>
        <fullName evidence="2">Probable nitronate monooxygenase</fullName>
    </recommendedName>
</protein>
<gene>
    <name evidence="6" type="ORF">J2Z70_002951</name>
</gene>
<dbReference type="InterPro" id="IPR013785">
    <property type="entry name" value="Aldolase_TIM"/>
</dbReference>
<reference evidence="6 7" key="1">
    <citation type="submission" date="2021-03" db="EMBL/GenBank/DDBJ databases">
        <title>Genomic Encyclopedia of Type Strains, Phase IV (KMG-IV): sequencing the most valuable type-strain genomes for metagenomic binning, comparative biology and taxonomic classification.</title>
        <authorList>
            <person name="Goeker M."/>
        </authorList>
    </citation>
    <scope>NUCLEOTIDE SEQUENCE [LARGE SCALE GENOMIC DNA]</scope>
    <source>
        <strain evidence="6 7">DSM 101953</strain>
    </source>
</reference>
<keyword evidence="4" id="KW-0288">FMN</keyword>
<dbReference type="PANTHER" id="PTHR32332">
    <property type="entry name" value="2-NITROPROPANE DIOXYGENASE"/>
    <property type="match status" value="1"/>
</dbReference>
<dbReference type="Proteomes" id="UP000773462">
    <property type="component" value="Unassembled WGS sequence"/>
</dbReference>
<evidence type="ECO:0000313" key="6">
    <source>
        <dbReference type="EMBL" id="MBP2112797.1"/>
    </source>
</evidence>
<evidence type="ECO:0000256" key="2">
    <source>
        <dbReference type="ARBA" id="ARBA00013457"/>
    </source>
</evidence>
<sequence length="324" mass="35049">MMKTENRVTEMLGIQYPIVQAAMSWLTDAKLVAALSNAGGMGVLGPHAGYQTRPSGPDEVGQRIRNEIRKIKLLTEKPFAVNLYLPPDGQSDPYSKATFEAAVAEGVRYFVTVGSLNRAMVKEIKDNDSMWIHRELTPSPEAAKMAEQHGADILIATGYDEGGTIPQNKIGTFSIVPAIADAVSIPVMATGGINDIRGVRAAFALGAEAVYLGTRFIASEECPAAEATKQDIIQSKGSDLIMVSSYSRSTPHQFARELEAMYRNGESSENIEKRISENGGVSNSMLHGKLDEGPITINTAIDLITEVKSCKAIIHELMADFMKD</sequence>
<evidence type="ECO:0000256" key="1">
    <source>
        <dbReference type="ARBA" id="ARBA00003535"/>
    </source>
</evidence>
<evidence type="ECO:0000313" key="7">
    <source>
        <dbReference type="Proteomes" id="UP000773462"/>
    </source>
</evidence>
<dbReference type="Gene3D" id="3.20.20.70">
    <property type="entry name" value="Aldolase class I"/>
    <property type="match status" value="1"/>
</dbReference>
<dbReference type="GO" id="GO:0004318">
    <property type="term" value="F:enoyl-[acyl-carrier-protein] reductase (NADH) activity"/>
    <property type="evidence" value="ECO:0007669"/>
    <property type="project" value="UniProtKB-EC"/>
</dbReference>
<comment type="caution">
    <text evidence="6">The sequence shown here is derived from an EMBL/GenBank/DDBJ whole genome shotgun (WGS) entry which is preliminary data.</text>
</comment>
<name>A0ABS4NU00_9BACL</name>
<dbReference type="PANTHER" id="PTHR32332:SF20">
    <property type="entry name" value="2-NITROPROPANE DIOXYGENASE-LIKE PROTEIN"/>
    <property type="match status" value="1"/>
</dbReference>
<accession>A0ABS4NU00</accession>
<dbReference type="RefSeq" id="WP_245368226.1">
    <property type="nucleotide sequence ID" value="NZ_JAGGLV010000008.1"/>
</dbReference>
<dbReference type="CDD" id="cd04730">
    <property type="entry name" value="NPD_like"/>
    <property type="match status" value="1"/>
</dbReference>
<organism evidence="6 7">
    <name type="scientific">Paenibacillus silagei</name>
    <dbReference type="NCBI Taxonomy" id="1670801"/>
    <lineage>
        <taxon>Bacteria</taxon>
        <taxon>Bacillati</taxon>
        <taxon>Bacillota</taxon>
        <taxon>Bacilli</taxon>
        <taxon>Bacillales</taxon>
        <taxon>Paenibacillaceae</taxon>
        <taxon>Paenibacillus</taxon>
    </lineage>
</organism>
<keyword evidence="3" id="KW-0285">Flavoprotein</keyword>
<dbReference type="Pfam" id="PF03060">
    <property type="entry name" value="NMO"/>
    <property type="match status" value="1"/>
</dbReference>
<dbReference type="InterPro" id="IPR004136">
    <property type="entry name" value="NMO"/>
</dbReference>
<evidence type="ECO:0000256" key="3">
    <source>
        <dbReference type="ARBA" id="ARBA00022630"/>
    </source>
</evidence>
<evidence type="ECO:0000256" key="4">
    <source>
        <dbReference type="ARBA" id="ARBA00022643"/>
    </source>
</evidence>
<dbReference type="SUPFAM" id="SSF51412">
    <property type="entry name" value="Inosine monophosphate dehydrogenase (IMPDH)"/>
    <property type="match status" value="1"/>
</dbReference>
<keyword evidence="7" id="KW-1185">Reference proteome</keyword>